<keyword evidence="7" id="KW-0143">Chaperone</keyword>
<evidence type="ECO:0000256" key="2">
    <source>
        <dbReference type="ARBA" id="ARBA00006853"/>
    </source>
</evidence>
<dbReference type="GO" id="GO:0000226">
    <property type="term" value="P:microtubule cytoskeleton organization"/>
    <property type="evidence" value="ECO:0007669"/>
    <property type="project" value="TreeGrafter"/>
</dbReference>
<comment type="similarity">
    <text evidence="2">Belongs to the TBCD family.</text>
</comment>
<dbReference type="InterPro" id="IPR016024">
    <property type="entry name" value="ARM-type_fold"/>
</dbReference>
<dbReference type="InterPro" id="IPR033162">
    <property type="entry name" value="TBCD"/>
</dbReference>
<dbReference type="GO" id="GO:0034333">
    <property type="term" value="P:adherens junction assembly"/>
    <property type="evidence" value="ECO:0007669"/>
    <property type="project" value="TreeGrafter"/>
</dbReference>
<dbReference type="GO" id="GO:0005634">
    <property type="term" value="C:nucleus"/>
    <property type="evidence" value="ECO:0007669"/>
    <property type="project" value="UniProtKB-SubCell"/>
</dbReference>
<dbReference type="GO" id="GO:0007021">
    <property type="term" value="P:tubulin complex assembly"/>
    <property type="evidence" value="ECO:0007669"/>
    <property type="project" value="InterPro"/>
</dbReference>
<evidence type="ECO:0000256" key="9">
    <source>
        <dbReference type="ARBA" id="ARBA00058456"/>
    </source>
</evidence>
<sequence>MQEKVLLNVVPGLSLVDSLIQDGVLESQKTFAETHRQEIFTIIDGIPSFASSQHDTENRFERFRYLLDLYQEQPSLLDPFMEIMINKLLIHVKLLESEQTKFDDVSNVAFTLLAHISKVRGYKVFLSLLPHEMKYMEKVISSLERYSDSTIDMDSQYILLLWMVILCKNPFDLNKFETKSGRNMLERIITAAVPYLYLNTDRCQHSSALLLSLIVSREDARKKYLKKLIDPCISTIENCEGKWSTNNELVGSLQLLAAILKKGEREDLLTIADQVFKALRHLGNLEDSDFIVKKLTVKVVQRLGMVFLKPKIAKWRYDIGNRYLDLENSDFAKCQGFDALELESFADEVYEVPYDELEVVLNTILEALRDRDTDIRWTGAKGIGRIVSRLPKHLANDVLDSIIKFNFNSHSGNAAWHGGCLAVAELSKRGFLPLERLPDVVKILLNALVFEEPQGHHALGASVRDAACYICWSLARAFRPVDLKKYIEKIAACLVCVALFDREINVRRAASAAFQENVGRQGTFPNGIEVLTEIDYFAVGQRFKSYLEISCKIAKYSMYTRAIIEHLISFKIIHWDEEIRLLSAEALGRLCALDPYFVSAQVLEKLVPLVSSESLIMRQGGIVALASTLSSLKRCGVQLDKEMYENIAQIPSMVYPICKKRTRSLGSTLMRRAMNIFIKSLSSVVSKEIIKIEDWLYCLELNFSDDNGDIRKGACQAGAAFFKLYVDNSSVEFLMLRIRQIYLPQITGAKMESEREGIAALLSVIPNEVLLFPTSFGSFAAEIIRTLTFTINGSNISDATWAYGRRSCVEAITRIVESVGIESLDNFAELLDCLINSLDDYTMDKRGDVGRVLREETMRAFAIILPLAQNCSSHISEAICKIIQQSVEKIDATRECAALVMKRILQSGLKGIQEEEILRKIYLDNGSNIAWRSPSCFKRLALLLKSSYYRYCGLSGFIISAGGVTESTMRGASDALLSVISDVRGSRQELEIFLQCLASILINNAGILRVTQPLLCTLEQILSAQLLECFEADPDSSPSLRKIVDRVAIVIRTLRSRYPVMRRNAAEQLYECLASECDSSNEAERNKRLELLNLLSKTKWNITGNEQYFVKVQPKRPRIDIANMSTAVTTPEDILAALERDESQAVIVDEATVKRIVMQLEKRCLKNREMRIKYGDEPAKFMESEVELNEAIQEMHALATQPDLYQLLVDHGATAILLQLLAHENSDIVAAVINLLQELTDVDTLNEGEDGAAKLIDVLVADQLIETLVQQSIERLDETVKDEADAIHNALSVVENVLDFRPSFADICVEQGLFAWLLRRGTQRGSLDANKMFASELLSLLLQSTELARKRLTEKVDGFDLLLRFNSVQALATYKRHDPGSADEREHMENLFNAVCAALMYAPNRQKFLDGEGLQLMNLMLRERKQSRESALKVLDYATNGAEGKSNCVKFIDILGLRTIFPLFMRTPSKQRRKDSTPDEHEEHVCSVLASLLRSCGEEGRNRIFSKFNEHEYEKVDRAVELVLKYQDRVDRFDARQANLAQNNKLSDDEIEQLYLDKLDAGLYTLQRTILILADVCSNAGPGCRNRAVKLFQMRTGNGKLCKHLVPILEEYEINLGAEADEERRRIRQLIARLNNIDKN</sequence>
<dbReference type="Pfam" id="PF25767">
    <property type="entry name" value="ARM_TBCD_2nd"/>
    <property type="match status" value="1"/>
</dbReference>
<evidence type="ECO:0000259" key="13">
    <source>
        <dbReference type="SMART" id="SM01156"/>
    </source>
</evidence>
<dbReference type="PANTHER" id="PTHR12658:SF0">
    <property type="entry name" value="TUBULIN-SPECIFIC CHAPERONE D"/>
    <property type="match status" value="1"/>
</dbReference>
<dbReference type="Pfam" id="PF23579">
    <property type="entry name" value="ARM_TBCD"/>
    <property type="match status" value="1"/>
</dbReference>
<evidence type="ECO:0000256" key="1">
    <source>
        <dbReference type="ARBA" id="ARBA00004123"/>
    </source>
</evidence>
<accession>A0A238C671</accession>
<evidence type="ECO:0000313" key="14">
    <source>
        <dbReference type="EMBL" id="OZC12786.1"/>
    </source>
</evidence>
<dbReference type="Gene3D" id="1.25.10.10">
    <property type="entry name" value="Leucine-rich Repeat Variant"/>
    <property type="match status" value="3"/>
</dbReference>
<reference evidence="14 15" key="1">
    <citation type="submission" date="2015-12" db="EMBL/GenBank/DDBJ databases">
        <title>Draft genome of the nematode, Onchocerca flexuosa.</title>
        <authorList>
            <person name="Mitreva M."/>
        </authorList>
    </citation>
    <scope>NUCLEOTIDE SEQUENCE [LARGE SCALE GENOMIC DNA]</scope>
    <source>
        <strain evidence="14">Red Deer</strain>
    </source>
</reference>
<dbReference type="Pfam" id="PF08216">
    <property type="entry name" value="CTNNBL"/>
    <property type="match status" value="1"/>
</dbReference>
<dbReference type="GO" id="GO:0016328">
    <property type="term" value="C:lateral plasma membrane"/>
    <property type="evidence" value="ECO:0007669"/>
    <property type="project" value="TreeGrafter"/>
</dbReference>
<keyword evidence="5" id="KW-0677">Repeat</keyword>
<comment type="function">
    <text evidence="9">Component of the PRP19-CDC5L complex that forms an integral part of the spliceosome and is required for activating pre-mRNA splicing. Participates in AID/AICDA-mediated somatic hypermutation (SHM) and class-switch recombination (CSR), 2 processes resulting in the production of high-affinity, mutated isotype-switched antibodies.</text>
</comment>
<dbReference type="GO" id="GO:0070830">
    <property type="term" value="P:bicellular tight junction assembly"/>
    <property type="evidence" value="ECO:0007669"/>
    <property type="project" value="TreeGrafter"/>
</dbReference>
<dbReference type="Proteomes" id="UP000242913">
    <property type="component" value="Unassembled WGS sequence"/>
</dbReference>
<name>A0A238C671_9BILA</name>
<evidence type="ECO:0000256" key="7">
    <source>
        <dbReference type="ARBA" id="ARBA00023186"/>
    </source>
</evidence>
<dbReference type="Pfam" id="PF12612">
    <property type="entry name" value="TFCD_C"/>
    <property type="match status" value="1"/>
</dbReference>
<dbReference type="InterPro" id="IPR058033">
    <property type="entry name" value="ARM_TBCD_2nd"/>
</dbReference>
<dbReference type="InterPro" id="IPR022577">
    <property type="entry name" value="TBCD_C"/>
</dbReference>
<keyword evidence="8" id="KW-0539">Nucleus</keyword>
<dbReference type="PANTHER" id="PTHR12658">
    <property type="entry name" value="BETA-TUBULIN COFACTOR D"/>
    <property type="match status" value="1"/>
</dbReference>
<evidence type="ECO:0000256" key="5">
    <source>
        <dbReference type="ARBA" id="ARBA00022737"/>
    </source>
</evidence>
<evidence type="ECO:0000256" key="8">
    <source>
        <dbReference type="ARBA" id="ARBA00023242"/>
    </source>
</evidence>
<dbReference type="SUPFAM" id="SSF48371">
    <property type="entry name" value="ARM repeat"/>
    <property type="match status" value="3"/>
</dbReference>
<evidence type="ECO:0000256" key="12">
    <source>
        <dbReference type="ARBA" id="ARBA00083862"/>
    </source>
</evidence>
<dbReference type="EMBL" id="KZ269977">
    <property type="protein sequence ID" value="OZC12786.1"/>
    <property type="molecule type" value="Genomic_DNA"/>
</dbReference>
<dbReference type="SMART" id="SM01156">
    <property type="entry name" value="DUF1716"/>
    <property type="match status" value="1"/>
</dbReference>
<evidence type="ECO:0000256" key="10">
    <source>
        <dbReference type="ARBA" id="ARBA00061776"/>
    </source>
</evidence>
<comment type="subcellular location">
    <subcellularLocation>
        <location evidence="1">Nucleus</location>
    </subcellularLocation>
</comment>
<keyword evidence="6" id="KW-0175">Coiled coil</keyword>
<feature type="domain" description="Beta-catenin-like protein 1 N-terminal" evidence="13">
    <location>
        <begin position="1127"/>
        <end position="1233"/>
    </location>
</feature>
<dbReference type="InterPro" id="IPR011989">
    <property type="entry name" value="ARM-like"/>
</dbReference>
<dbReference type="FunFam" id="1.25.10.10:FF:001136">
    <property type="entry name" value="Beta-catenin-like protein 1"/>
    <property type="match status" value="1"/>
</dbReference>
<evidence type="ECO:0000256" key="3">
    <source>
        <dbReference type="ARBA" id="ARBA00015003"/>
    </source>
</evidence>
<dbReference type="GO" id="GO:0007023">
    <property type="term" value="P:post-chaperonin tubulin folding pathway"/>
    <property type="evidence" value="ECO:0007669"/>
    <property type="project" value="InterPro"/>
</dbReference>
<comment type="subunit">
    <text evidence="10">Component of the PRP19-CDC5L splicing complex composed of a core complex comprising a homotetramer of PRPF19, CDC5L, PLRG1 and BCAS2, and at least three less stably associated proteins CTNNBL1, CWC15 and HSPA8. Interacts directly with CWC15 and CDC5L in the complex. Interacts with AICDA; the interaction is important for the antibody diversification activity of AICDA. Interacts with PRPF31 (via its NLS). Interacts (via its N-terminal NLS) with KPNA1 and KPNA2.</text>
</comment>
<evidence type="ECO:0000256" key="6">
    <source>
        <dbReference type="ARBA" id="ARBA00023054"/>
    </source>
</evidence>
<protein>
    <recommendedName>
        <fullName evidence="11">Beta-catenin-like protein 1</fullName>
    </recommendedName>
    <alternativeName>
        <fullName evidence="12">Nuclear-associated protein</fullName>
    </alternativeName>
    <alternativeName>
        <fullName evidence="3">Tubulin-specific chaperone D</fullName>
    </alternativeName>
</protein>
<proteinExistence type="inferred from homology"/>
<organism evidence="14 15">
    <name type="scientific">Onchocerca flexuosa</name>
    <dbReference type="NCBI Taxonomy" id="387005"/>
    <lineage>
        <taxon>Eukaryota</taxon>
        <taxon>Metazoa</taxon>
        <taxon>Ecdysozoa</taxon>
        <taxon>Nematoda</taxon>
        <taxon>Chromadorea</taxon>
        <taxon>Rhabditida</taxon>
        <taxon>Spirurina</taxon>
        <taxon>Spiruromorpha</taxon>
        <taxon>Filarioidea</taxon>
        <taxon>Onchocercidae</taxon>
        <taxon>Onchocerca</taxon>
    </lineage>
</organism>
<dbReference type="GO" id="GO:0005096">
    <property type="term" value="F:GTPase activator activity"/>
    <property type="evidence" value="ECO:0007669"/>
    <property type="project" value="InterPro"/>
</dbReference>
<gene>
    <name evidence="14" type="ORF">X798_00420</name>
</gene>
<dbReference type="OrthoDB" id="1898821at2759"/>
<evidence type="ECO:0000256" key="4">
    <source>
        <dbReference type="ARBA" id="ARBA00022553"/>
    </source>
</evidence>
<evidence type="ECO:0000256" key="11">
    <source>
        <dbReference type="ARBA" id="ARBA00070106"/>
    </source>
</evidence>
<evidence type="ECO:0000313" key="15">
    <source>
        <dbReference type="Proteomes" id="UP000242913"/>
    </source>
</evidence>
<dbReference type="InterPro" id="IPR013180">
    <property type="entry name" value="CTNNBL1_N"/>
</dbReference>
<keyword evidence="4" id="KW-0597">Phosphoprotein</keyword>
<dbReference type="GO" id="GO:0048487">
    <property type="term" value="F:beta-tubulin binding"/>
    <property type="evidence" value="ECO:0007669"/>
    <property type="project" value="InterPro"/>
</dbReference>
<keyword evidence="15" id="KW-1185">Reference proteome</keyword>